<organism evidence="1 2">
    <name type="scientific">Solanum tuberosum</name>
    <name type="common">Potato</name>
    <dbReference type="NCBI Taxonomy" id="4113"/>
    <lineage>
        <taxon>Eukaryota</taxon>
        <taxon>Viridiplantae</taxon>
        <taxon>Streptophyta</taxon>
        <taxon>Embryophyta</taxon>
        <taxon>Tracheophyta</taxon>
        <taxon>Spermatophyta</taxon>
        <taxon>Magnoliopsida</taxon>
        <taxon>eudicotyledons</taxon>
        <taxon>Gunneridae</taxon>
        <taxon>Pentapetalae</taxon>
        <taxon>asterids</taxon>
        <taxon>lamiids</taxon>
        <taxon>Solanales</taxon>
        <taxon>Solanaceae</taxon>
        <taxon>Solanoideae</taxon>
        <taxon>Solaneae</taxon>
        <taxon>Solanum</taxon>
    </lineage>
</organism>
<reference evidence="1" key="2">
    <citation type="submission" date="2015-06" db="UniProtKB">
        <authorList>
            <consortium name="EnsemblPlants"/>
        </authorList>
    </citation>
    <scope>IDENTIFICATION</scope>
    <source>
        <strain evidence="1">DM1-3 516 R44</strain>
    </source>
</reference>
<dbReference type="AlphaFoldDB" id="M1CNF4"/>
<evidence type="ECO:0000313" key="1">
    <source>
        <dbReference type="EnsemblPlants" id="PGSC0003DMT400071252"/>
    </source>
</evidence>
<protein>
    <submittedName>
        <fullName evidence="1">Uncharacterized protein</fullName>
    </submittedName>
</protein>
<evidence type="ECO:0000313" key="2">
    <source>
        <dbReference type="Proteomes" id="UP000011115"/>
    </source>
</evidence>
<dbReference type="EnsemblPlants" id="PGSC0003DMT400071252">
    <property type="protein sequence ID" value="PGSC0003DMT400071252"/>
    <property type="gene ID" value="PGSC0003DMG400027705"/>
</dbReference>
<reference evidence="2" key="1">
    <citation type="journal article" date="2011" name="Nature">
        <title>Genome sequence and analysis of the tuber crop potato.</title>
        <authorList>
            <consortium name="The Potato Genome Sequencing Consortium"/>
        </authorList>
    </citation>
    <scope>NUCLEOTIDE SEQUENCE [LARGE SCALE GENOMIC DNA]</scope>
    <source>
        <strain evidence="2">cv. DM1-3 516 R44</strain>
    </source>
</reference>
<sequence>MTASTGCRITFHPGCPAKIWVRLLSYTINFLILGETKKKIIITTSNFCNNYSNSKILIFKRENKEDRDEKTKKIEMT</sequence>
<keyword evidence="2" id="KW-1185">Reference proteome</keyword>
<proteinExistence type="predicted"/>
<dbReference type="Proteomes" id="UP000011115">
    <property type="component" value="Unassembled WGS sequence"/>
</dbReference>
<name>M1CNF4_SOLTU</name>
<dbReference type="InParanoid" id="M1CNF4"/>
<dbReference type="Gramene" id="PGSC0003DMT400071252">
    <property type="protein sequence ID" value="PGSC0003DMT400071252"/>
    <property type="gene ID" value="PGSC0003DMG400027705"/>
</dbReference>
<dbReference type="PaxDb" id="4113-PGSC0003DMT400071252"/>
<dbReference type="HOGENOM" id="CLU_2642845_0_0_1"/>
<accession>M1CNF4</accession>